<feature type="compositionally biased region" description="Polar residues" evidence="1">
    <location>
        <begin position="1"/>
        <end position="10"/>
    </location>
</feature>
<evidence type="ECO:0000313" key="3">
    <source>
        <dbReference type="Proteomes" id="UP000290288"/>
    </source>
</evidence>
<evidence type="ECO:0000313" key="2">
    <source>
        <dbReference type="EMBL" id="RXW15074.1"/>
    </source>
</evidence>
<evidence type="ECO:0000256" key="1">
    <source>
        <dbReference type="SAM" id="MobiDB-lite"/>
    </source>
</evidence>
<protein>
    <submittedName>
        <fullName evidence="2">Uncharacterized protein</fullName>
    </submittedName>
</protein>
<reference evidence="2 3" key="1">
    <citation type="submission" date="2019-01" db="EMBL/GenBank/DDBJ databases">
        <title>Draft genome sequence of Psathyrella aberdarensis IHI B618.</title>
        <authorList>
            <person name="Buettner E."/>
            <person name="Kellner H."/>
        </authorList>
    </citation>
    <scope>NUCLEOTIDE SEQUENCE [LARGE SCALE GENOMIC DNA]</scope>
    <source>
        <strain evidence="2 3">IHI B618</strain>
    </source>
</reference>
<gene>
    <name evidence="2" type="ORF">EST38_g10779</name>
</gene>
<dbReference type="Proteomes" id="UP000290288">
    <property type="component" value="Unassembled WGS sequence"/>
</dbReference>
<accession>A0A4Q2D9D7</accession>
<name>A0A4Q2D9D7_9AGAR</name>
<dbReference type="AlphaFoldDB" id="A0A4Q2D9D7"/>
<organism evidence="2 3">
    <name type="scientific">Candolleomyces aberdarensis</name>
    <dbReference type="NCBI Taxonomy" id="2316362"/>
    <lineage>
        <taxon>Eukaryota</taxon>
        <taxon>Fungi</taxon>
        <taxon>Dikarya</taxon>
        <taxon>Basidiomycota</taxon>
        <taxon>Agaricomycotina</taxon>
        <taxon>Agaricomycetes</taxon>
        <taxon>Agaricomycetidae</taxon>
        <taxon>Agaricales</taxon>
        <taxon>Agaricineae</taxon>
        <taxon>Psathyrellaceae</taxon>
        <taxon>Candolleomyces</taxon>
    </lineage>
</organism>
<keyword evidence="3" id="KW-1185">Reference proteome</keyword>
<feature type="region of interest" description="Disordered" evidence="1">
    <location>
        <begin position="1"/>
        <end position="28"/>
    </location>
</feature>
<proteinExistence type="predicted"/>
<dbReference type="SUPFAM" id="SSF50370">
    <property type="entry name" value="Ricin B-like lectins"/>
    <property type="match status" value="1"/>
</dbReference>
<dbReference type="EMBL" id="SDEE01000603">
    <property type="protein sequence ID" value="RXW15074.1"/>
    <property type="molecule type" value="Genomic_DNA"/>
</dbReference>
<dbReference type="OrthoDB" id="3047832at2759"/>
<comment type="caution">
    <text evidence="2">The sequence shown here is derived from an EMBL/GenBank/DDBJ whole genome shotgun (WGS) entry which is preliminary data.</text>
</comment>
<dbReference type="InterPro" id="IPR035992">
    <property type="entry name" value="Ricin_B-like_lectins"/>
</dbReference>
<sequence length="387" mass="42616">MSATQHNDAQPTGAAPLLNDQIPDQAPQFPVLPLGGQQADTLSQFHGPHFICNVEGLVLDLLDNRVMSSRFKGGRTQQWLLQPGPQGTVALASLDGGMYLALRDENYRTQARKLSMRDKPTVKKTPLYWEIVSTQGIYSLNTGEDKLALPLAPSACELWPIVSTMEERRPVRLLILENTLEVRAALQIGNIGRWAYPNQSAYHTVGEAGQIQIYNHLDSVIYAAVSNSQSSGSGGRGQWPVKPNDRQFWYRSADENVHVSLGDCIGAQTAEVFQGRVGKVLHIQSLRSTTEWEGMKSVLPTDTRYTVHQAAKAQEIGVKNNLKFNIYVIVLSSVEGGTNSQYTMSPGRTDFWRRQGPEIVLVSVGGAPGAPRAFLGRIGFTLHIDRL</sequence>